<feature type="non-terminal residue" evidence="1">
    <location>
        <position position="1"/>
    </location>
</feature>
<evidence type="ECO:0000313" key="1">
    <source>
        <dbReference type="EMBL" id="KAF2033173.1"/>
    </source>
</evidence>
<proteinExistence type="predicted"/>
<feature type="non-terminal residue" evidence="1">
    <location>
        <position position="84"/>
    </location>
</feature>
<reference evidence="1" key="1">
    <citation type="journal article" date="2020" name="Stud. Mycol.">
        <title>101 Dothideomycetes genomes: a test case for predicting lifestyles and emergence of pathogens.</title>
        <authorList>
            <person name="Haridas S."/>
            <person name="Albert R."/>
            <person name="Binder M."/>
            <person name="Bloem J."/>
            <person name="Labutti K."/>
            <person name="Salamov A."/>
            <person name="Andreopoulos B."/>
            <person name="Baker S."/>
            <person name="Barry K."/>
            <person name="Bills G."/>
            <person name="Bluhm B."/>
            <person name="Cannon C."/>
            <person name="Castanera R."/>
            <person name="Culley D."/>
            <person name="Daum C."/>
            <person name="Ezra D."/>
            <person name="Gonzalez J."/>
            <person name="Henrissat B."/>
            <person name="Kuo A."/>
            <person name="Liang C."/>
            <person name="Lipzen A."/>
            <person name="Lutzoni F."/>
            <person name="Magnuson J."/>
            <person name="Mondo S."/>
            <person name="Nolan M."/>
            <person name="Ohm R."/>
            <person name="Pangilinan J."/>
            <person name="Park H.-J."/>
            <person name="Ramirez L."/>
            <person name="Alfaro M."/>
            <person name="Sun H."/>
            <person name="Tritt A."/>
            <person name="Yoshinaga Y."/>
            <person name="Zwiers L.-H."/>
            <person name="Turgeon B."/>
            <person name="Goodwin S."/>
            <person name="Spatafora J."/>
            <person name="Crous P."/>
            <person name="Grigoriev I."/>
        </authorList>
    </citation>
    <scope>NUCLEOTIDE SEQUENCE</scope>
    <source>
        <strain evidence="1">CBS 110217</strain>
    </source>
</reference>
<sequence length="84" mass="9441">SLQPEPKLHPVPRAKAPWKLKAEMYTMFLRLKELPSGVYDELEKSWGTKEMGEFEGGLGAVLVVRYSGTSVGSSICYIQYLFSL</sequence>
<dbReference type="AlphaFoldDB" id="A0A9P4HEK3"/>
<accession>A0A9P4HEK3</accession>
<organism evidence="1 2">
    <name type="scientific">Setomelanomma holmii</name>
    <dbReference type="NCBI Taxonomy" id="210430"/>
    <lineage>
        <taxon>Eukaryota</taxon>
        <taxon>Fungi</taxon>
        <taxon>Dikarya</taxon>
        <taxon>Ascomycota</taxon>
        <taxon>Pezizomycotina</taxon>
        <taxon>Dothideomycetes</taxon>
        <taxon>Pleosporomycetidae</taxon>
        <taxon>Pleosporales</taxon>
        <taxon>Pleosporineae</taxon>
        <taxon>Phaeosphaeriaceae</taxon>
        <taxon>Setomelanomma</taxon>
    </lineage>
</organism>
<protein>
    <submittedName>
        <fullName evidence="1">Uncharacterized protein</fullName>
    </submittedName>
</protein>
<keyword evidence="2" id="KW-1185">Reference proteome</keyword>
<dbReference type="PANTHER" id="PTHR40518">
    <property type="entry name" value="ACETOACETATE DECARBOXYLASE"/>
    <property type="match status" value="1"/>
</dbReference>
<dbReference type="PANTHER" id="PTHR40518:SF1">
    <property type="entry name" value="ACETOACETATE DECARBOXYLASE"/>
    <property type="match status" value="1"/>
</dbReference>
<gene>
    <name evidence="1" type="ORF">EK21DRAFT_35011</name>
</gene>
<dbReference type="EMBL" id="ML978168">
    <property type="protein sequence ID" value="KAF2033173.1"/>
    <property type="molecule type" value="Genomic_DNA"/>
</dbReference>
<name>A0A9P4HEK3_9PLEO</name>
<dbReference type="Proteomes" id="UP000799777">
    <property type="component" value="Unassembled WGS sequence"/>
</dbReference>
<dbReference type="OrthoDB" id="9970474at2759"/>
<comment type="caution">
    <text evidence="1">The sequence shown here is derived from an EMBL/GenBank/DDBJ whole genome shotgun (WGS) entry which is preliminary data.</text>
</comment>
<evidence type="ECO:0000313" key="2">
    <source>
        <dbReference type="Proteomes" id="UP000799777"/>
    </source>
</evidence>